<dbReference type="AlphaFoldDB" id="A0A0F9KSK6"/>
<feature type="domain" description="4Fe-4S ferredoxin-type" evidence="6">
    <location>
        <begin position="24"/>
        <end position="53"/>
    </location>
</feature>
<dbReference type="InterPro" id="IPR007516">
    <property type="entry name" value="Co_F420_Hydgase/DH_bsu_N"/>
</dbReference>
<reference evidence="7" key="1">
    <citation type="journal article" date="2015" name="Nature">
        <title>Complex archaea that bridge the gap between prokaryotes and eukaryotes.</title>
        <authorList>
            <person name="Spang A."/>
            <person name="Saw J.H."/>
            <person name="Jorgensen S.L."/>
            <person name="Zaremba-Niedzwiedzka K."/>
            <person name="Martijn J."/>
            <person name="Lind A.E."/>
            <person name="van Eijk R."/>
            <person name="Schleper C."/>
            <person name="Guy L."/>
            <person name="Ettema T.J."/>
        </authorList>
    </citation>
    <scope>NUCLEOTIDE SEQUENCE</scope>
</reference>
<accession>A0A0F9KSK6</accession>
<name>A0A0F9KSK6_9ZZZZ</name>
<evidence type="ECO:0000256" key="2">
    <source>
        <dbReference type="ARBA" id="ARBA00022723"/>
    </source>
</evidence>
<evidence type="ECO:0000256" key="4">
    <source>
        <dbReference type="ARBA" id="ARBA00023004"/>
    </source>
</evidence>
<proteinExistence type="predicted"/>
<dbReference type="GO" id="GO:0051536">
    <property type="term" value="F:iron-sulfur cluster binding"/>
    <property type="evidence" value="ECO:0007669"/>
    <property type="project" value="UniProtKB-KW"/>
</dbReference>
<dbReference type="SUPFAM" id="SSF54862">
    <property type="entry name" value="4Fe-4S ferredoxins"/>
    <property type="match status" value="1"/>
</dbReference>
<dbReference type="PANTHER" id="PTHR31332:SF6">
    <property type="entry name" value="FORMATE DEHYDROGENASE SUBUNIT BETA"/>
    <property type="match status" value="1"/>
</dbReference>
<organism evidence="7">
    <name type="scientific">marine sediment metagenome</name>
    <dbReference type="NCBI Taxonomy" id="412755"/>
    <lineage>
        <taxon>unclassified sequences</taxon>
        <taxon>metagenomes</taxon>
        <taxon>ecological metagenomes</taxon>
    </lineage>
</organism>
<dbReference type="InterPro" id="IPR017896">
    <property type="entry name" value="4Fe4S_Fe-S-bd"/>
</dbReference>
<gene>
    <name evidence="7" type="ORF">LCGC14_1296680</name>
</gene>
<comment type="cofactor">
    <cofactor evidence="1">
        <name>FAD</name>
        <dbReference type="ChEBI" id="CHEBI:57692"/>
    </cofactor>
</comment>
<keyword evidence="5" id="KW-0411">Iron-sulfur</keyword>
<protein>
    <recommendedName>
        <fullName evidence="6">4Fe-4S ferredoxin-type domain-containing protein</fullName>
    </recommendedName>
</protein>
<dbReference type="GO" id="GO:0052592">
    <property type="term" value="F:oxidoreductase activity, acting on CH or CH2 groups, with an iron-sulfur protein as acceptor"/>
    <property type="evidence" value="ECO:0007669"/>
    <property type="project" value="TreeGrafter"/>
</dbReference>
<evidence type="ECO:0000313" key="7">
    <source>
        <dbReference type="EMBL" id="KKM84683.1"/>
    </source>
</evidence>
<dbReference type="Pfam" id="PF01978">
    <property type="entry name" value="TrmB"/>
    <property type="match status" value="1"/>
</dbReference>
<keyword evidence="4" id="KW-0408">Iron</keyword>
<dbReference type="PROSITE" id="PS51379">
    <property type="entry name" value="4FE4S_FER_2"/>
    <property type="match status" value="1"/>
</dbReference>
<evidence type="ECO:0000256" key="5">
    <source>
        <dbReference type="ARBA" id="ARBA00023014"/>
    </source>
</evidence>
<dbReference type="GO" id="GO:0046872">
    <property type="term" value="F:metal ion binding"/>
    <property type="evidence" value="ECO:0007669"/>
    <property type="project" value="UniProtKB-KW"/>
</dbReference>
<dbReference type="Gene3D" id="3.30.70.20">
    <property type="match status" value="1"/>
</dbReference>
<sequence length="477" mass="53815">MDTKNQVLDYLKSNNLGIGFQELYNLVISKENCTLCGTCTTLCPRIGMNHKEPILLESDPECSTCFKFCPQTYFPEEILEKELFNGTTHMNDNLGHFQKMITAQCTESDVLKVAQNGGLVTTLLIHALDIGLIDGVLLTNKDDKWFPKPVIATTANEIRACAGSKYTIAPSLQPYKDAVNDFKLKKLAFVGMPCQIQAVRKLQLFSPLSKEFGNFTLVIGLYCYSNYSYDLISKFVQGELGLSLNDIKKFDVSNGKFIIFLKNGSNKVVSLKQTKKYNWSSCKYCKDYSAEFADISVGSVGAFDDKWSSVILRTEVGGKVFKEAVKAEKIRVSKDVDLSKMENEARRKKTQISYIDVQTLNSLKSLDFSDFEIKTYTTLLSLGTSSKTTLSKVLKIEEKTIIEVLNKLKQREWVTMNNSSYHSVNPTFVIENEIKKLKMNLLGKISKLKLEALPNLESLYAQNNSKHLRHDENLDLV</sequence>
<dbReference type="InterPro" id="IPR045220">
    <property type="entry name" value="FRHB/FDHB/HCAR-like"/>
</dbReference>
<keyword evidence="3" id="KW-0560">Oxidoreductase</keyword>
<dbReference type="Gene3D" id="1.10.10.10">
    <property type="entry name" value="Winged helix-like DNA-binding domain superfamily/Winged helix DNA-binding domain"/>
    <property type="match status" value="1"/>
</dbReference>
<evidence type="ECO:0000256" key="3">
    <source>
        <dbReference type="ARBA" id="ARBA00023002"/>
    </source>
</evidence>
<dbReference type="EMBL" id="LAZR01007527">
    <property type="protein sequence ID" value="KKM84683.1"/>
    <property type="molecule type" value="Genomic_DNA"/>
</dbReference>
<dbReference type="InterPro" id="IPR036388">
    <property type="entry name" value="WH-like_DNA-bd_sf"/>
</dbReference>
<dbReference type="PANTHER" id="PTHR31332">
    <property type="entry name" value="7-HYDROXYMETHYL CHLOROPHYLL A REDUCTASE, CHLOROPLASTIC"/>
    <property type="match status" value="1"/>
</dbReference>
<dbReference type="InterPro" id="IPR007525">
    <property type="entry name" value="FrhB_FdhB_C"/>
</dbReference>
<keyword evidence="2" id="KW-0479">Metal-binding</keyword>
<comment type="caution">
    <text evidence="7">The sequence shown here is derived from an EMBL/GenBank/DDBJ whole genome shotgun (WGS) entry which is preliminary data.</text>
</comment>
<dbReference type="Pfam" id="PF04422">
    <property type="entry name" value="FrhB_FdhB_N"/>
    <property type="match status" value="1"/>
</dbReference>
<dbReference type="Gene3D" id="3.10.450.750">
    <property type="match status" value="1"/>
</dbReference>
<dbReference type="PROSITE" id="PS00198">
    <property type="entry name" value="4FE4S_FER_1"/>
    <property type="match status" value="1"/>
</dbReference>
<dbReference type="InterPro" id="IPR002831">
    <property type="entry name" value="Tscrpt_reg_TrmB_N"/>
</dbReference>
<dbReference type="InterPro" id="IPR017900">
    <property type="entry name" value="4Fe4S_Fe_S_CS"/>
</dbReference>
<evidence type="ECO:0000256" key="1">
    <source>
        <dbReference type="ARBA" id="ARBA00001974"/>
    </source>
</evidence>
<evidence type="ECO:0000259" key="6">
    <source>
        <dbReference type="PROSITE" id="PS51379"/>
    </source>
</evidence>
<dbReference type="Pfam" id="PF04432">
    <property type="entry name" value="FrhB_FdhB_C"/>
    <property type="match status" value="1"/>
</dbReference>